<feature type="domain" description="DUF559" evidence="1">
    <location>
        <begin position="21"/>
        <end position="122"/>
    </location>
</feature>
<gene>
    <name evidence="2" type="ORF">NCTC11166_03241</name>
</gene>
<organism evidence="2 3">
    <name type="scientific">Brevundimonas vesicularis</name>
    <name type="common">Pseudomonas vesicularis</name>
    <dbReference type="NCBI Taxonomy" id="41276"/>
    <lineage>
        <taxon>Bacteria</taxon>
        <taxon>Pseudomonadati</taxon>
        <taxon>Pseudomonadota</taxon>
        <taxon>Alphaproteobacteria</taxon>
        <taxon>Caulobacterales</taxon>
        <taxon>Caulobacteraceae</taxon>
        <taxon>Brevundimonas</taxon>
    </lineage>
</organism>
<dbReference type="SUPFAM" id="SSF52980">
    <property type="entry name" value="Restriction endonuclease-like"/>
    <property type="match status" value="1"/>
</dbReference>
<proteinExistence type="predicted"/>
<evidence type="ECO:0000313" key="3">
    <source>
        <dbReference type="Proteomes" id="UP000251186"/>
    </source>
</evidence>
<dbReference type="Pfam" id="PF04480">
    <property type="entry name" value="DUF559"/>
    <property type="match status" value="1"/>
</dbReference>
<dbReference type="EMBL" id="UAQP01000014">
    <property type="protein sequence ID" value="SPU55838.1"/>
    <property type="molecule type" value="Genomic_DNA"/>
</dbReference>
<dbReference type="InterPro" id="IPR011335">
    <property type="entry name" value="Restrct_endonuc-II-like"/>
</dbReference>
<evidence type="ECO:0000313" key="2">
    <source>
        <dbReference type="EMBL" id="SPU55838.1"/>
    </source>
</evidence>
<protein>
    <submittedName>
        <fullName evidence="2">Protein of uncharacterized function (DUF559)</fullName>
    </submittedName>
</protein>
<dbReference type="PANTHER" id="PTHR38590:SF1">
    <property type="entry name" value="BLL0828 PROTEIN"/>
    <property type="match status" value="1"/>
</dbReference>
<reference evidence="2 3" key="1">
    <citation type="submission" date="2018-06" db="EMBL/GenBank/DDBJ databases">
        <authorList>
            <consortium name="Pathogen Informatics"/>
            <person name="Doyle S."/>
        </authorList>
    </citation>
    <scope>NUCLEOTIDE SEQUENCE [LARGE SCALE GENOMIC DNA]</scope>
    <source>
        <strain evidence="2 3">NCTC11166</strain>
    </source>
</reference>
<accession>A0A2X1BHH0</accession>
<dbReference type="InterPro" id="IPR047216">
    <property type="entry name" value="Endonuclease_DUF559_bact"/>
</dbReference>
<dbReference type="Gene3D" id="3.40.960.10">
    <property type="entry name" value="VSR Endonuclease"/>
    <property type="match status" value="1"/>
</dbReference>
<evidence type="ECO:0000259" key="1">
    <source>
        <dbReference type="Pfam" id="PF04480"/>
    </source>
</evidence>
<sequence length="130" mass="14983">MKWGGYREAVEGFLTHEGSVSRARILRRAMTPPEARLWVHIRRRARDGLRFRRQHPAGVYMLDFYCAEAMLAVEVDGESHEGRGEHDARRTRWLATQGIAVIRVSAEQVRVDLGDVLDFIADRARDRIRG</sequence>
<dbReference type="CDD" id="cd01038">
    <property type="entry name" value="Endonuclease_DUF559"/>
    <property type="match status" value="1"/>
</dbReference>
<name>A0A2X1BHH0_BREVE</name>
<dbReference type="AlphaFoldDB" id="A0A2X1BHH0"/>
<dbReference type="Proteomes" id="UP000251186">
    <property type="component" value="Unassembled WGS sequence"/>
</dbReference>
<dbReference type="PANTHER" id="PTHR38590">
    <property type="entry name" value="BLL0828 PROTEIN"/>
    <property type="match status" value="1"/>
</dbReference>
<dbReference type="InterPro" id="IPR007569">
    <property type="entry name" value="DUF559"/>
</dbReference>